<comment type="caution">
    <text evidence="1">The sequence shown here is derived from an EMBL/GenBank/DDBJ whole genome shotgun (WGS) entry which is preliminary data.</text>
</comment>
<evidence type="ECO:0000313" key="1">
    <source>
        <dbReference type="EMBL" id="KAI5662300.1"/>
    </source>
</evidence>
<accession>A0ACC0APX3</accession>
<evidence type="ECO:0000313" key="2">
    <source>
        <dbReference type="Proteomes" id="UP001060085"/>
    </source>
</evidence>
<protein>
    <submittedName>
        <fullName evidence="1">Uncharacterized protein</fullName>
    </submittedName>
</protein>
<proteinExistence type="predicted"/>
<reference evidence="2" key="1">
    <citation type="journal article" date="2023" name="Nat. Plants">
        <title>Single-cell RNA sequencing provides a high-resolution roadmap for understanding the multicellular compartmentation of specialized metabolism.</title>
        <authorList>
            <person name="Sun S."/>
            <person name="Shen X."/>
            <person name="Li Y."/>
            <person name="Li Y."/>
            <person name="Wang S."/>
            <person name="Li R."/>
            <person name="Zhang H."/>
            <person name="Shen G."/>
            <person name="Guo B."/>
            <person name="Wei J."/>
            <person name="Xu J."/>
            <person name="St-Pierre B."/>
            <person name="Chen S."/>
            <person name="Sun C."/>
        </authorList>
    </citation>
    <scope>NUCLEOTIDE SEQUENCE [LARGE SCALE GENOMIC DNA]</scope>
</reference>
<keyword evidence="2" id="KW-1185">Reference proteome</keyword>
<gene>
    <name evidence="1" type="ORF">M9H77_21623</name>
</gene>
<sequence>MAFQPLPMMLFNIALLVLVFQLAINVAEGSSSSCNLFNGNWVMDPSYPLYDSTLCPFIEKEFNCQKNGRPDQLYLKYRWQPHGCNLPRFSGREFLEKYKGKNIMFVGDSLTRDQYMSFTCMLYNDVRGTNYTMIREGMISTLTFWDYDLKLLLDRNAYLVDLEPTKIGGLLKIDTISPNAKLWANSDMLVFNTWHWWTYRGAQQPWKYIKIGDKLIKDMDRMAALEIGLNTWATWVDTEVNHARTRVFFLGASPSHYNGTEWQEHGRNCSGQQQPLPGSTYPMGPPPALGVQKKVLSKMKTHVELLDITVLSQLRIDGHPSFYGVSSTGCDCTHWCLAGVPDTWNLILNNFIFP</sequence>
<dbReference type="EMBL" id="CM044705">
    <property type="protein sequence ID" value="KAI5662300.1"/>
    <property type="molecule type" value="Genomic_DNA"/>
</dbReference>
<name>A0ACC0APX3_CATRO</name>
<dbReference type="Proteomes" id="UP001060085">
    <property type="component" value="Linkage Group LG05"/>
</dbReference>
<organism evidence="1 2">
    <name type="scientific">Catharanthus roseus</name>
    <name type="common">Madagascar periwinkle</name>
    <name type="synonym">Vinca rosea</name>
    <dbReference type="NCBI Taxonomy" id="4058"/>
    <lineage>
        <taxon>Eukaryota</taxon>
        <taxon>Viridiplantae</taxon>
        <taxon>Streptophyta</taxon>
        <taxon>Embryophyta</taxon>
        <taxon>Tracheophyta</taxon>
        <taxon>Spermatophyta</taxon>
        <taxon>Magnoliopsida</taxon>
        <taxon>eudicotyledons</taxon>
        <taxon>Gunneridae</taxon>
        <taxon>Pentapetalae</taxon>
        <taxon>asterids</taxon>
        <taxon>lamiids</taxon>
        <taxon>Gentianales</taxon>
        <taxon>Apocynaceae</taxon>
        <taxon>Rauvolfioideae</taxon>
        <taxon>Vinceae</taxon>
        <taxon>Catharanthinae</taxon>
        <taxon>Catharanthus</taxon>
    </lineage>
</organism>